<dbReference type="Gramene" id="ORUFI04G04270.1">
    <property type="protein sequence ID" value="ORUFI04G04270.1"/>
    <property type="gene ID" value="ORUFI04G04270"/>
</dbReference>
<proteinExistence type="predicted"/>
<evidence type="ECO:0000313" key="1">
    <source>
        <dbReference type="EnsemblPlants" id="ORUFI04G04270.1"/>
    </source>
</evidence>
<dbReference type="HOGENOM" id="CLU_2982222_0_0_1"/>
<dbReference type="OMA" id="HHQERKE"/>
<name>A0A0E0P5P3_ORYRU</name>
<keyword evidence="2" id="KW-1185">Reference proteome</keyword>
<reference evidence="1" key="2">
    <citation type="submission" date="2015-06" db="UniProtKB">
        <authorList>
            <consortium name="EnsemblPlants"/>
        </authorList>
    </citation>
    <scope>IDENTIFICATION</scope>
</reference>
<dbReference type="EnsemblPlants" id="ORUFI04G04270.1">
    <property type="protein sequence ID" value="ORUFI04G04270.1"/>
    <property type="gene ID" value="ORUFI04G04270"/>
</dbReference>
<dbReference type="Proteomes" id="UP000008022">
    <property type="component" value="Unassembled WGS sequence"/>
</dbReference>
<accession>A0A0E0P5P3</accession>
<evidence type="ECO:0000313" key="2">
    <source>
        <dbReference type="Proteomes" id="UP000008022"/>
    </source>
</evidence>
<organism evidence="1 2">
    <name type="scientific">Oryza rufipogon</name>
    <name type="common">Brownbeard rice</name>
    <name type="synonym">Asian wild rice</name>
    <dbReference type="NCBI Taxonomy" id="4529"/>
    <lineage>
        <taxon>Eukaryota</taxon>
        <taxon>Viridiplantae</taxon>
        <taxon>Streptophyta</taxon>
        <taxon>Embryophyta</taxon>
        <taxon>Tracheophyta</taxon>
        <taxon>Spermatophyta</taxon>
        <taxon>Magnoliopsida</taxon>
        <taxon>Liliopsida</taxon>
        <taxon>Poales</taxon>
        <taxon>Poaceae</taxon>
        <taxon>BOP clade</taxon>
        <taxon>Oryzoideae</taxon>
        <taxon>Oryzeae</taxon>
        <taxon>Oryzinae</taxon>
        <taxon>Oryza</taxon>
    </lineage>
</organism>
<reference evidence="2" key="1">
    <citation type="submission" date="2013-06" db="EMBL/GenBank/DDBJ databases">
        <authorList>
            <person name="Zhao Q."/>
        </authorList>
    </citation>
    <scope>NUCLEOTIDE SEQUENCE</scope>
    <source>
        <strain evidence="2">cv. W1943</strain>
    </source>
</reference>
<sequence>MTTSPFAALHRLLGCRLDLQRAIPPHHQERKEIPAFFSYSCLVLLSFGSKSVQGET</sequence>
<protein>
    <submittedName>
        <fullName evidence="1">Uncharacterized protein</fullName>
    </submittedName>
</protein>
<dbReference type="AlphaFoldDB" id="A0A0E0P5P3"/>